<dbReference type="AlphaFoldDB" id="A0A2V3IU59"/>
<proteinExistence type="predicted"/>
<dbReference type="GO" id="GO:0016540">
    <property type="term" value="P:protein autoprocessing"/>
    <property type="evidence" value="ECO:0007669"/>
    <property type="project" value="InterPro"/>
</dbReference>
<dbReference type="InterPro" id="IPR050387">
    <property type="entry name" value="Hedgehog_Signaling"/>
</dbReference>
<dbReference type="SUPFAM" id="SSF51294">
    <property type="entry name" value="Hedgehog/intein (Hint) domain"/>
    <property type="match status" value="1"/>
</dbReference>
<dbReference type="PANTHER" id="PTHR11889:SF31">
    <property type="entry name" value="PROTEIN HEDGEHOG"/>
    <property type="match status" value="1"/>
</dbReference>
<evidence type="ECO:0000256" key="2">
    <source>
        <dbReference type="SAM" id="SignalP"/>
    </source>
</evidence>
<dbReference type="EMBL" id="NBIV01000055">
    <property type="protein sequence ID" value="PXF45676.1"/>
    <property type="molecule type" value="Genomic_DNA"/>
</dbReference>
<feature type="chain" id="PRO_5015966608" evidence="2">
    <location>
        <begin position="22"/>
        <end position="875"/>
    </location>
</feature>
<feature type="compositionally biased region" description="Polar residues" evidence="1">
    <location>
        <begin position="230"/>
        <end position="241"/>
    </location>
</feature>
<dbReference type="PANTHER" id="PTHR11889">
    <property type="entry name" value="HEDGEHOG"/>
    <property type="match status" value="1"/>
</dbReference>
<sequence>MLIAVALFVIAVPWVLRPVEAVPTKQIVSLSGFYDTTPSRHPLTFKDIHGTYSRFMELSEKGNLCPRTIKHLTNGVHNSEGMNMPHKDIRQDGATCMNNGKLSLKYKNKLASEEIEKLFGLSPHASGFEKSIRSVLLSINGFYIGVEQVIRSCGDSSFAPETTVLITSDSDPFGQHFGIPFHGHPKILLVKYGQTACAYTSSWASPEPISVEPTVTETSPKPVAVADRPSPNTDASQTAKGSTTVSSTTPSATPSVIVPSQSPSPTLSSSVGASPSPTRLPSDLDTHTVPEKKELPKKPVDSTSSVSLSNNSPTQDSSASYPQVQQTGKSASPSPSSSISSTAASSTASPSNSLAPSSAPSSNSVVLPSESPSNSVAPASVSPSSSAATSSLSPTPSNSATPSSESPSSSATKASADASSSPPVATPSSSPSVSRTPKSNGNTNTDKRFTTDPFPQDAEATKKQSHHGAKGGTSSAGLKHDETAAVESSSSPSASASNSPTTHDVPSAITLPGGTIPDILSNMKGTPRASIYPDASKAPKVVDFAPGASPPPTKQPSSGLLDMFTNPSKTPKEDQQIDLGMKPKPSKNHSILLHPTPSPSAKPAKGIPISVIEHSPLPTVFPATGNPVTILEQSASPSPFGKLPLILTNPGKTPSPSGRPMKESGIFPSPMAVVGNPKESSTPSPQSPRPAEEDNDGSACFPASASVTQIDGQRMAMEDLTVGDYVFVGYGQYSRIIDFSHADRNVITSFDRFFTESGQILTVTPSHYIHTRRGLLPAKLVTANDFLVLADGGYVSVTAKDRVVERGLFNPHTTQGDIVVDGFLVSTYTSAVKPVSAHALMAPIRLLDTFGIRPTVLNSLVQNPRMIRYFNIRSS</sequence>
<protein>
    <submittedName>
        <fullName evidence="4">Protein hedgehog</fullName>
    </submittedName>
</protein>
<dbReference type="InterPro" id="IPR003587">
    <property type="entry name" value="Hint_dom_N"/>
</dbReference>
<feature type="compositionally biased region" description="Low complexity" evidence="1">
    <location>
        <begin position="242"/>
        <end position="277"/>
    </location>
</feature>
<organism evidence="4 5">
    <name type="scientific">Gracilariopsis chorda</name>
    <dbReference type="NCBI Taxonomy" id="448386"/>
    <lineage>
        <taxon>Eukaryota</taxon>
        <taxon>Rhodophyta</taxon>
        <taxon>Florideophyceae</taxon>
        <taxon>Rhodymeniophycidae</taxon>
        <taxon>Gracilariales</taxon>
        <taxon>Gracilariaceae</taxon>
        <taxon>Gracilariopsis</taxon>
    </lineage>
</organism>
<evidence type="ECO:0000313" key="4">
    <source>
        <dbReference type="EMBL" id="PXF45676.1"/>
    </source>
</evidence>
<dbReference type="Proteomes" id="UP000247409">
    <property type="component" value="Unassembled WGS sequence"/>
</dbReference>
<comment type="caution">
    <text evidence="4">The sequence shown here is derived from an EMBL/GenBank/DDBJ whole genome shotgun (WGS) entry which is preliminary data.</text>
</comment>
<feature type="compositionally biased region" description="Low complexity" evidence="1">
    <location>
        <begin position="301"/>
        <end position="314"/>
    </location>
</feature>
<evidence type="ECO:0000256" key="1">
    <source>
        <dbReference type="SAM" id="MobiDB-lite"/>
    </source>
</evidence>
<accession>A0A2V3IU59</accession>
<dbReference type="Pfam" id="PF01079">
    <property type="entry name" value="Hint"/>
    <property type="match status" value="1"/>
</dbReference>
<feature type="compositionally biased region" description="Low complexity" evidence="1">
    <location>
        <begin position="330"/>
        <end position="439"/>
    </location>
</feature>
<dbReference type="CDD" id="cd00081">
    <property type="entry name" value="Hint"/>
    <property type="match status" value="1"/>
</dbReference>
<feature type="signal peptide" evidence="2">
    <location>
        <begin position="1"/>
        <end position="21"/>
    </location>
</feature>
<name>A0A2V3IU59_9FLOR</name>
<dbReference type="OrthoDB" id="5539at2759"/>
<dbReference type="SMART" id="SM00306">
    <property type="entry name" value="HintN"/>
    <property type="match status" value="1"/>
</dbReference>
<dbReference type="InterPro" id="IPR001767">
    <property type="entry name" value="Hedgehog_Hint"/>
</dbReference>
<feature type="compositionally biased region" description="Low complexity" evidence="1">
    <location>
        <begin position="488"/>
        <end position="500"/>
    </location>
</feature>
<feature type="region of interest" description="Disordered" evidence="1">
    <location>
        <begin position="650"/>
        <end position="702"/>
    </location>
</feature>
<gene>
    <name evidence="4" type="ORF">BWQ96_04580</name>
</gene>
<feature type="compositionally biased region" description="Polar residues" evidence="1">
    <location>
        <begin position="315"/>
        <end position="329"/>
    </location>
</feature>
<keyword evidence="5" id="KW-1185">Reference proteome</keyword>
<evidence type="ECO:0000313" key="5">
    <source>
        <dbReference type="Proteomes" id="UP000247409"/>
    </source>
</evidence>
<feature type="compositionally biased region" description="Basic and acidic residues" evidence="1">
    <location>
        <begin position="282"/>
        <end position="300"/>
    </location>
</feature>
<feature type="region of interest" description="Disordered" evidence="1">
    <location>
        <begin position="208"/>
        <end position="604"/>
    </location>
</feature>
<reference evidence="4 5" key="1">
    <citation type="journal article" date="2018" name="Mol. Biol. Evol.">
        <title>Analysis of the draft genome of the red seaweed Gracilariopsis chorda provides insights into genome size evolution in Rhodophyta.</title>
        <authorList>
            <person name="Lee J."/>
            <person name="Yang E.C."/>
            <person name="Graf L."/>
            <person name="Yang J.H."/>
            <person name="Qiu H."/>
            <person name="Zel Zion U."/>
            <person name="Chan C.X."/>
            <person name="Stephens T.G."/>
            <person name="Weber A.P.M."/>
            <person name="Boo G.H."/>
            <person name="Boo S.M."/>
            <person name="Kim K.M."/>
            <person name="Shin Y."/>
            <person name="Jung M."/>
            <person name="Lee S.J."/>
            <person name="Yim H.S."/>
            <person name="Lee J.H."/>
            <person name="Bhattacharya D."/>
            <person name="Yoon H.S."/>
        </authorList>
    </citation>
    <scope>NUCLEOTIDE SEQUENCE [LARGE SCALE GENOMIC DNA]</scope>
    <source>
        <strain evidence="4 5">SKKU-2015</strain>
        <tissue evidence="4">Whole body</tissue>
    </source>
</reference>
<evidence type="ECO:0000259" key="3">
    <source>
        <dbReference type="SMART" id="SM00306"/>
    </source>
</evidence>
<keyword evidence="2" id="KW-0732">Signal</keyword>
<dbReference type="InterPro" id="IPR036844">
    <property type="entry name" value="Hint_dom_sf"/>
</dbReference>
<dbReference type="Gene3D" id="2.170.16.10">
    <property type="entry name" value="Hedgehog/Intein (Hint) domain"/>
    <property type="match status" value="1"/>
</dbReference>
<feature type="domain" description="Hint" evidence="3">
    <location>
        <begin position="698"/>
        <end position="791"/>
    </location>
</feature>